<dbReference type="InterPro" id="IPR045358">
    <property type="entry name" value="Ty3_capsid"/>
</dbReference>
<dbReference type="Proteomes" id="UP001151760">
    <property type="component" value="Unassembled WGS sequence"/>
</dbReference>
<feature type="coiled-coil region" evidence="2">
    <location>
        <begin position="910"/>
        <end position="960"/>
    </location>
</feature>
<dbReference type="InterPro" id="IPR021109">
    <property type="entry name" value="Peptidase_aspartic_dom_sf"/>
</dbReference>
<dbReference type="CDD" id="cd00303">
    <property type="entry name" value="retropepsin_like"/>
    <property type="match status" value="1"/>
</dbReference>
<dbReference type="PANTHER" id="PTHR15503">
    <property type="entry name" value="LDOC1 RELATED"/>
    <property type="match status" value="1"/>
</dbReference>
<dbReference type="InterPro" id="IPR036875">
    <property type="entry name" value="Znf_CCHC_sf"/>
</dbReference>
<dbReference type="Gene3D" id="3.10.10.10">
    <property type="entry name" value="HIV Type 1 Reverse Transcriptase, subunit A, domain 1"/>
    <property type="match status" value="1"/>
</dbReference>
<keyword evidence="5" id="KW-0695">RNA-directed DNA polymerase</keyword>
<reference evidence="5" key="1">
    <citation type="journal article" date="2022" name="Int. J. Mol. Sci.">
        <title>Draft Genome of Tanacetum Coccineum: Genomic Comparison of Closely Related Tanacetum-Family Plants.</title>
        <authorList>
            <person name="Yamashiro T."/>
            <person name="Shiraishi A."/>
            <person name="Nakayama K."/>
            <person name="Satake H."/>
        </authorList>
    </citation>
    <scope>NUCLEOTIDE SEQUENCE</scope>
</reference>
<dbReference type="GO" id="GO:0003964">
    <property type="term" value="F:RNA-directed DNA polymerase activity"/>
    <property type="evidence" value="ECO:0007669"/>
    <property type="project" value="UniProtKB-KW"/>
</dbReference>
<gene>
    <name evidence="5" type="ORF">Tco_0838366</name>
</gene>
<dbReference type="Pfam" id="PF19259">
    <property type="entry name" value="Ty3_capsid"/>
    <property type="match status" value="1"/>
</dbReference>
<feature type="compositionally biased region" description="Low complexity" evidence="3">
    <location>
        <begin position="250"/>
        <end position="267"/>
    </location>
</feature>
<dbReference type="EMBL" id="BQNB010012466">
    <property type="protein sequence ID" value="GJT03904.1"/>
    <property type="molecule type" value="Genomic_DNA"/>
</dbReference>
<evidence type="ECO:0000256" key="2">
    <source>
        <dbReference type="SAM" id="Coils"/>
    </source>
</evidence>
<evidence type="ECO:0000256" key="1">
    <source>
        <dbReference type="PROSITE-ProRule" id="PRU00047"/>
    </source>
</evidence>
<feature type="domain" description="CCHC-type" evidence="4">
    <location>
        <begin position="816"/>
        <end position="833"/>
    </location>
</feature>
<feature type="region of interest" description="Disordered" evidence="3">
    <location>
        <begin position="240"/>
        <end position="283"/>
    </location>
</feature>
<feature type="region of interest" description="Disordered" evidence="3">
    <location>
        <begin position="25"/>
        <end position="47"/>
    </location>
</feature>
<dbReference type="Pfam" id="PF14223">
    <property type="entry name" value="Retrotran_gag_2"/>
    <property type="match status" value="1"/>
</dbReference>
<proteinExistence type="predicted"/>
<dbReference type="PROSITE" id="PS50158">
    <property type="entry name" value="ZF_CCHC"/>
    <property type="match status" value="1"/>
</dbReference>
<evidence type="ECO:0000313" key="5">
    <source>
        <dbReference type="EMBL" id="GJT03904.1"/>
    </source>
</evidence>
<name>A0ABQ5APD1_9ASTR</name>
<feature type="compositionally biased region" description="Polar residues" evidence="3">
    <location>
        <begin position="1097"/>
        <end position="1110"/>
    </location>
</feature>
<keyword evidence="5" id="KW-0548">Nucleotidyltransferase</keyword>
<dbReference type="SUPFAM" id="SSF56672">
    <property type="entry name" value="DNA/RNA polymerases"/>
    <property type="match status" value="1"/>
</dbReference>
<dbReference type="SUPFAM" id="SSF50630">
    <property type="entry name" value="Acid proteases"/>
    <property type="match status" value="1"/>
</dbReference>
<keyword evidence="6" id="KW-1185">Reference proteome</keyword>
<keyword evidence="2" id="KW-0175">Coiled coil</keyword>
<dbReference type="SUPFAM" id="SSF57756">
    <property type="entry name" value="Retrovirus zinc finger-like domains"/>
    <property type="match status" value="1"/>
</dbReference>
<feature type="region of interest" description="Disordered" evidence="3">
    <location>
        <begin position="1012"/>
        <end position="1048"/>
    </location>
</feature>
<dbReference type="Pfam" id="PF08284">
    <property type="entry name" value="RVP_2"/>
    <property type="match status" value="1"/>
</dbReference>
<dbReference type="InterPro" id="IPR032567">
    <property type="entry name" value="RTL1-rel"/>
</dbReference>
<dbReference type="Gene3D" id="2.40.70.10">
    <property type="entry name" value="Acid Proteases"/>
    <property type="match status" value="1"/>
</dbReference>
<reference evidence="5" key="2">
    <citation type="submission" date="2022-01" db="EMBL/GenBank/DDBJ databases">
        <authorList>
            <person name="Yamashiro T."/>
            <person name="Shiraishi A."/>
            <person name="Satake H."/>
            <person name="Nakayama K."/>
        </authorList>
    </citation>
    <scope>NUCLEOTIDE SEQUENCE</scope>
</reference>
<feature type="region of interest" description="Disordered" evidence="3">
    <location>
        <begin position="787"/>
        <end position="808"/>
    </location>
</feature>
<dbReference type="PANTHER" id="PTHR15503:SF45">
    <property type="entry name" value="RNA-DIRECTED DNA POLYMERASE HOMOLOG"/>
    <property type="match status" value="1"/>
</dbReference>
<dbReference type="InterPro" id="IPR043502">
    <property type="entry name" value="DNA/RNA_pol_sf"/>
</dbReference>
<feature type="compositionally biased region" description="Acidic residues" evidence="3">
    <location>
        <begin position="793"/>
        <end position="807"/>
    </location>
</feature>
<dbReference type="InterPro" id="IPR001878">
    <property type="entry name" value="Znf_CCHC"/>
</dbReference>
<comment type="caution">
    <text evidence="5">The sequence shown here is derived from an EMBL/GenBank/DDBJ whole genome shotgun (WGS) entry which is preliminary data.</text>
</comment>
<keyword evidence="1" id="KW-0479">Metal-binding</keyword>
<keyword evidence="1" id="KW-0863">Zinc-finger</keyword>
<evidence type="ECO:0000256" key="3">
    <source>
        <dbReference type="SAM" id="MobiDB-lite"/>
    </source>
</evidence>
<keyword evidence="1" id="KW-0862">Zinc</keyword>
<keyword evidence="5" id="KW-0808">Transferase</keyword>
<sequence>MPPRPMNQAAIDRLVAERVNAAVEAERERQANARRQGNNGAGGQGGAPAARECTFSGFMKCNPTVFHGHEGAVELIRWFEKTEMVFGISECAEARKVKFAAATLQGRTLTWWNSQVATMGLETANQIGWTEMKRIMTDEFCPIEEIQRMEHELWNLKVKEFDITAYTKRFHELVQLCPEMVPSERKKIEAYIQGLTDNIKGTVIGSKSTSLNEVVHMAHALMEQKAQARIERIAEGNKRKWESLQGGNNGNNINNNRDNTRHNQLNNQRQGNARAMTTAPAEQGGYAGNKPLCNRCGKHHFRYCKGHTKNYCLKKRDPQGEEARGRAYVIRDAEKQQGPNVVTGMFLLNNRYATVLFDSGSDKSFVNTSFSHLIDINPARLDTSYEVELADGRVISTNTILRGCTLNLLNHLFKIDLMPIKLGTFDVVIGMDWLVNQDAVIICSKKVVHIPVKNKTLIVEGDHSTSRLKIISCIKASKYIERGHQLFVAHVTEKEPKEKRLKDVPVIRDFPEVFLDDLPGLPPPRQVEFKIELVPGTAPVARAPYRLAPSELKELAEQLQELSEKGFIRLSSSPWGVTRSVEVWDDIPKLYLGLDDGVAASFQRSRIHKPHAHTHAFKVNHLWHIILNDDFPPIAKNEVTQILEVVPFEEQSDDLKKKLDKNNEAKMVLYNALPKKEYERIFMCKTAKDIWQSLLITHQGNSQVKDNKIDLLVQQYEQFTILEEEYIDSALHPKWRAKITAIEESKDLSSLAIDELIGNLKVHEVVMEKDSKIYKGKKERIKSITLKAKKESSDDETSTSGRDDEEYAMAKGKSDRKCFRCGDPNHLIGDCPKPSRNKDQKAFIGGSWSDSENDAEDKTNDETCLMAQSSNEVTLNSSYYSDNTSSLDNDSMQIEYDSLCEISLKIINKNKILKTKRDLLEKEILELNEKIKKLEKSKEIEIACKSCEELKSENAKLKETQVKFDKSANSLREMLNNQKSPSCKIGLGFDSSKASTSGTKIMSFVESSAEKATDGSTIKVHGSTMPGSVSRTNGEIGTEHVFSPPMSSRSDFVITRKKLIHNRIDESKKPSLKPSLKSGIGYVKTESRSKTPPPRRNISSQPRHNTPQPRRNSREPIHQNFYPMNWNNLQSQGFVHMGNCMLENKLGTG</sequence>
<dbReference type="SMART" id="SM00343">
    <property type="entry name" value="ZnF_C2HC"/>
    <property type="match status" value="1"/>
</dbReference>
<feature type="compositionally biased region" description="Polar residues" evidence="3">
    <location>
        <begin position="1025"/>
        <end position="1035"/>
    </location>
</feature>
<evidence type="ECO:0000259" key="4">
    <source>
        <dbReference type="PROSITE" id="PS50158"/>
    </source>
</evidence>
<feature type="region of interest" description="Disordered" evidence="3">
    <location>
        <begin position="1065"/>
        <end position="1118"/>
    </location>
</feature>
<dbReference type="Gene3D" id="4.10.60.10">
    <property type="entry name" value="Zinc finger, CCHC-type"/>
    <property type="match status" value="1"/>
</dbReference>
<protein>
    <submittedName>
        <fullName evidence="5">Reverse transcriptase domain-containing protein</fullName>
    </submittedName>
</protein>
<accession>A0ABQ5APD1</accession>
<organism evidence="5 6">
    <name type="scientific">Tanacetum coccineum</name>
    <dbReference type="NCBI Taxonomy" id="301880"/>
    <lineage>
        <taxon>Eukaryota</taxon>
        <taxon>Viridiplantae</taxon>
        <taxon>Streptophyta</taxon>
        <taxon>Embryophyta</taxon>
        <taxon>Tracheophyta</taxon>
        <taxon>Spermatophyta</taxon>
        <taxon>Magnoliopsida</taxon>
        <taxon>eudicotyledons</taxon>
        <taxon>Gunneridae</taxon>
        <taxon>Pentapetalae</taxon>
        <taxon>asterids</taxon>
        <taxon>campanulids</taxon>
        <taxon>Asterales</taxon>
        <taxon>Asteraceae</taxon>
        <taxon>Asteroideae</taxon>
        <taxon>Anthemideae</taxon>
        <taxon>Anthemidinae</taxon>
        <taxon>Tanacetum</taxon>
    </lineage>
</organism>
<evidence type="ECO:0000313" key="6">
    <source>
        <dbReference type="Proteomes" id="UP001151760"/>
    </source>
</evidence>